<feature type="chain" id="PRO_5002626404" description="PEP-CTERM protein-sorting domain-containing protein" evidence="3">
    <location>
        <begin position="22"/>
        <end position="99"/>
    </location>
</feature>
<dbReference type="NCBIfam" id="TIGR02595">
    <property type="entry name" value="PEP_CTERM"/>
    <property type="match status" value="1"/>
</dbReference>
<proteinExistence type="predicted"/>
<dbReference type="AlphaFoldDB" id="A0LQD1"/>
<evidence type="ECO:0000313" key="5">
    <source>
        <dbReference type="Proteomes" id="UP000001784"/>
    </source>
</evidence>
<accession>A0LQD1</accession>
<feature type="region of interest" description="Disordered" evidence="1">
    <location>
        <begin position="39"/>
        <end position="71"/>
    </location>
</feature>
<keyword evidence="3" id="KW-0732">Signal</keyword>
<evidence type="ECO:0000256" key="1">
    <source>
        <dbReference type="SAM" id="MobiDB-lite"/>
    </source>
</evidence>
<feature type="transmembrane region" description="Helical" evidence="2">
    <location>
        <begin position="75"/>
        <end position="93"/>
    </location>
</feature>
<evidence type="ECO:0000313" key="4">
    <source>
        <dbReference type="EMBL" id="ABK19633.1"/>
    </source>
</evidence>
<feature type="signal peptide" evidence="3">
    <location>
        <begin position="1"/>
        <end position="21"/>
    </location>
</feature>
<reference evidence="4 5" key="1">
    <citation type="submission" date="2006-10" db="EMBL/GenBank/DDBJ databases">
        <title>Complete sequence of Syntrophobacter fumaroxidans MPOB.</title>
        <authorList>
            <consortium name="US DOE Joint Genome Institute"/>
            <person name="Copeland A."/>
            <person name="Lucas S."/>
            <person name="Lapidus A."/>
            <person name="Barry K."/>
            <person name="Detter J.C."/>
            <person name="Glavina del Rio T."/>
            <person name="Hammon N."/>
            <person name="Israni S."/>
            <person name="Pitluck S."/>
            <person name="Goltsman E.G."/>
            <person name="Martinez M."/>
            <person name="Schmutz J."/>
            <person name="Larimer F."/>
            <person name="Land M."/>
            <person name="Hauser L."/>
            <person name="Kyrpides N."/>
            <person name="Kim E."/>
            <person name="Boone D.R."/>
            <person name="Brockman F."/>
            <person name="Culley D."/>
            <person name="Ferry J."/>
            <person name="Gunsalus R."/>
            <person name="McInerney M.J."/>
            <person name="Morrison M."/>
            <person name="Plugge C."/>
            <person name="Rohlin L."/>
            <person name="Scholten J."/>
            <person name="Sieber J."/>
            <person name="Stams A.J.M."/>
            <person name="Worm P."/>
            <person name="Henstra A.M."/>
            <person name="Richardson P."/>
        </authorList>
    </citation>
    <scope>NUCLEOTIDE SEQUENCE [LARGE SCALE GENOMIC DNA]</scope>
    <source>
        <strain evidence="5">DSM 10017 / MPOB</strain>
    </source>
</reference>
<evidence type="ECO:0000256" key="3">
    <source>
        <dbReference type="SAM" id="SignalP"/>
    </source>
</evidence>
<organism evidence="4 5">
    <name type="scientific">Syntrophobacter fumaroxidans (strain DSM 10017 / MPOB)</name>
    <dbReference type="NCBI Taxonomy" id="335543"/>
    <lineage>
        <taxon>Bacteria</taxon>
        <taxon>Pseudomonadati</taxon>
        <taxon>Thermodesulfobacteriota</taxon>
        <taxon>Syntrophobacteria</taxon>
        <taxon>Syntrophobacterales</taxon>
        <taxon>Syntrophobacteraceae</taxon>
        <taxon>Syntrophobacter</taxon>
    </lineage>
</organism>
<gene>
    <name evidence="4" type="ordered locus">Sfum_3966</name>
</gene>
<name>A0LQD1_SYNFM</name>
<dbReference type="KEGG" id="sfu:Sfum_3966"/>
<evidence type="ECO:0000256" key="2">
    <source>
        <dbReference type="SAM" id="Phobius"/>
    </source>
</evidence>
<protein>
    <recommendedName>
        <fullName evidence="6">PEP-CTERM protein-sorting domain-containing protein</fullName>
    </recommendedName>
</protein>
<dbReference type="RefSeq" id="WP_011700748.1">
    <property type="nucleotide sequence ID" value="NC_008554.1"/>
</dbReference>
<dbReference type="EMBL" id="CP000478">
    <property type="protein sequence ID" value="ABK19633.1"/>
    <property type="molecule type" value="Genomic_DNA"/>
</dbReference>
<dbReference type="Proteomes" id="UP000001784">
    <property type="component" value="Chromosome"/>
</dbReference>
<sequence length="99" mass="10176">MKRSISVICLVCLVALAPALSFPVVEQTAGWGTSSAIAAETGSKDRNPGTSNISDSGTGGLNQRPTKPSKIPEPATIVSILAGVAGVALFVRWRKKGRG</sequence>
<dbReference type="InterPro" id="IPR013424">
    <property type="entry name" value="Ice-binding_C"/>
</dbReference>
<feature type="compositionally biased region" description="Polar residues" evidence="1">
    <location>
        <begin position="48"/>
        <end position="66"/>
    </location>
</feature>
<keyword evidence="5" id="KW-1185">Reference proteome</keyword>
<dbReference type="HOGENOM" id="CLU_2319119_0_0_7"/>
<dbReference type="InParanoid" id="A0LQD1"/>
<keyword evidence="2" id="KW-1133">Transmembrane helix</keyword>
<keyword evidence="2" id="KW-0812">Transmembrane</keyword>
<evidence type="ECO:0008006" key="6">
    <source>
        <dbReference type="Google" id="ProtNLM"/>
    </source>
</evidence>
<keyword evidence="2" id="KW-0472">Membrane</keyword>